<dbReference type="GO" id="GO:0035973">
    <property type="term" value="P:aggrephagy"/>
    <property type="evidence" value="ECO:0007669"/>
    <property type="project" value="TreeGrafter"/>
</dbReference>
<evidence type="ECO:0000256" key="4">
    <source>
        <dbReference type="ARBA" id="ARBA00022490"/>
    </source>
</evidence>
<dbReference type="InterPro" id="IPR038765">
    <property type="entry name" value="Papain-like_cys_pep_sf"/>
</dbReference>
<protein>
    <recommendedName>
        <fullName evidence="11">Cysteine protease</fullName>
        <ecNumber evidence="11">3.4.22.-</ecNumber>
    </recommendedName>
</protein>
<keyword evidence="4 11" id="KW-0963">Cytoplasm</keyword>
<evidence type="ECO:0000256" key="8">
    <source>
        <dbReference type="ARBA" id="ARBA00022927"/>
    </source>
</evidence>
<name>A0A226EMZ4_FOLCA</name>
<evidence type="ECO:0000256" key="2">
    <source>
        <dbReference type="ARBA" id="ARBA00010958"/>
    </source>
</evidence>
<evidence type="ECO:0000256" key="9">
    <source>
        <dbReference type="ARBA" id="ARBA00023006"/>
    </source>
</evidence>
<evidence type="ECO:0000313" key="14">
    <source>
        <dbReference type="EMBL" id="OXA59055.1"/>
    </source>
</evidence>
<dbReference type="STRING" id="158441.A0A226EMZ4"/>
<keyword evidence="5 11" id="KW-0645">Protease</keyword>
<keyword evidence="3" id="KW-0813">Transport</keyword>
<dbReference type="AlphaFoldDB" id="A0A226EMZ4"/>
<dbReference type="EC" id="3.4.22.-" evidence="11"/>
<evidence type="ECO:0000256" key="10">
    <source>
        <dbReference type="ARBA" id="ARBA00029362"/>
    </source>
</evidence>
<keyword evidence="6 11" id="KW-0378">Hydrolase</keyword>
<comment type="catalytic activity">
    <reaction evidence="10">
        <text>[protein]-C-terminal L-amino acid-glycyl-phosphatidylethanolamide + H2O = [protein]-C-terminal L-amino acid-glycine + a 1,2-diacyl-sn-glycero-3-phosphoethanolamine</text>
        <dbReference type="Rhea" id="RHEA:67548"/>
        <dbReference type="Rhea" id="RHEA-COMP:17323"/>
        <dbReference type="Rhea" id="RHEA-COMP:17324"/>
        <dbReference type="ChEBI" id="CHEBI:15377"/>
        <dbReference type="ChEBI" id="CHEBI:64612"/>
        <dbReference type="ChEBI" id="CHEBI:172940"/>
        <dbReference type="ChEBI" id="CHEBI:172941"/>
    </reaction>
    <physiologicalReaction direction="left-to-right" evidence="10">
        <dbReference type="Rhea" id="RHEA:67549"/>
    </physiologicalReaction>
</comment>
<proteinExistence type="inferred from homology"/>
<dbReference type="GO" id="GO:0016485">
    <property type="term" value="P:protein processing"/>
    <property type="evidence" value="ECO:0007669"/>
    <property type="project" value="TreeGrafter"/>
</dbReference>
<accession>A0A226EMZ4</accession>
<feature type="compositionally biased region" description="Low complexity" evidence="12">
    <location>
        <begin position="385"/>
        <end position="400"/>
    </location>
</feature>
<dbReference type="EMBL" id="LNIX01000002">
    <property type="protein sequence ID" value="OXA59055.1"/>
    <property type="molecule type" value="Genomic_DNA"/>
</dbReference>
<comment type="function">
    <text evidence="11">Cysteine protease that plays a key role in autophagy by mediating both proteolytic activation and delipidation of ATG8 family proteins.</text>
</comment>
<dbReference type="InterPro" id="IPR046792">
    <property type="entry name" value="Peptidase_C54_cat"/>
</dbReference>
<keyword evidence="7" id="KW-0788">Thiol protease</keyword>
<evidence type="ECO:0000256" key="5">
    <source>
        <dbReference type="ARBA" id="ARBA00022670"/>
    </source>
</evidence>
<dbReference type="GO" id="GO:0034727">
    <property type="term" value="P:piecemeal microautophagy of the nucleus"/>
    <property type="evidence" value="ECO:0007669"/>
    <property type="project" value="TreeGrafter"/>
</dbReference>
<sequence length="439" mass="48702">MSDWGVDRGVRVLKGVRHFRHRIRRKMDIMFDAYLNSEGDFPMCDSPVWIFGRSYSVNYDLDELRRSVASCMWVTYRKNFGSVGETSLTSDKGWGCMIRTGQMFMAKALILRHLGIDWHWEPDSRDPSYLKIVSLFADLNSAPFSLHQIAQTGSTLGKPVGTWLGPNTVCQAFKKLLSSGATGLDLTMHIAMDSTLVQSEVKRLCLSHPSINPFASATIPSSSIINTPRIDPKWRPLLLIVPLRLGLSDLNEAYVPGIKAVFEIPQSIGIIGGRPNHALYFIGYAENEVLYLDPHTVQPTVHVGSKLDESEKAADETYHSQKPGRMSFLAMDPSIALCFYCKSEADFDSLCRKLTDRFSVIPLPLFEICERRPQDWTTSDPIFMSSPRSNSSGGRNSPGGFTSIGLPGSSSSNSKTRMGSSSSSTFSGDVDDEEFEILG</sequence>
<gene>
    <name evidence="14" type="ORF">Fcan01_04102</name>
</gene>
<evidence type="ECO:0000313" key="15">
    <source>
        <dbReference type="Proteomes" id="UP000198287"/>
    </source>
</evidence>
<reference evidence="14 15" key="1">
    <citation type="submission" date="2015-12" db="EMBL/GenBank/DDBJ databases">
        <title>The genome of Folsomia candida.</title>
        <authorList>
            <person name="Faddeeva A."/>
            <person name="Derks M.F."/>
            <person name="Anvar Y."/>
            <person name="Smit S."/>
            <person name="Van Straalen N."/>
            <person name="Roelofs D."/>
        </authorList>
    </citation>
    <scope>NUCLEOTIDE SEQUENCE [LARGE SCALE GENOMIC DNA]</scope>
    <source>
        <strain evidence="14 15">VU population</strain>
        <tissue evidence="14">Whole body</tissue>
    </source>
</reference>
<dbReference type="InterPro" id="IPR005078">
    <property type="entry name" value="Peptidase_C54"/>
</dbReference>
<organism evidence="14 15">
    <name type="scientific">Folsomia candida</name>
    <name type="common">Springtail</name>
    <dbReference type="NCBI Taxonomy" id="158441"/>
    <lineage>
        <taxon>Eukaryota</taxon>
        <taxon>Metazoa</taxon>
        <taxon>Ecdysozoa</taxon>
        <taxon>Arthropoda</taxon>
        <taxon>Hexapoda</taxon>
        <taxon>Collembola</taxon>
        <taxon>Entomobryomorpha</taxon>
        <taxon>Isotomoidea</taxon>
        <taxon>Isotomidae</taxon>
        <taxon>Proisotominae</taxon>
        <taxon>Folsomia</taxon>
    </lineage>
</organism>
<dbReference type="OMA" id="PDETFHC"/>
<comment type="subcellular location">
    <subcellularLocation>
        <location evidence="1 11">Cytoplasm</location>
    </subcellularLocation>
</comment>
<dbReference type="SUPFAM" id="SSF54001">
    <property type="entry name" value="Cysteine proteinases"/>
    <property type="match status" value="1"/>
</dbReference>
<evidence type="ECO:0000256" key="6">
    <source>
        <dbReference type="ARBA" id="ARBA00022801"/>
    </source>
</evidence>
<keyword evidence="9 11" id="KW-0072">Autophagy</keyword>
<dbReference type="GO" id="GO:0015031">
    <property type="term" value="P:protein transport"/>
    <property type="evidence" value="ECO:0007669"/>
    <property type="project" value="UniProtKB-KW"/>
</dbReference>
<dbReference type="GO" id="GO:0005737">
    <property type="term" value="C:cytoplasm"/>
    <property type="evidence" value="ECO:0007669"/>
    <property type="project" value="UniProtKB-SubCell"/>
</dbReference>
<feature type="compositionally biased region" description="Low complexity" evidence="12">
    <location>
        <begin position="409"/>
        <end position="427"/>
    </location>
</feature>
<evidence type="ECO:0000256" key="12">
    <source>
        <dbReference type="SAM" id="MobiDB-lite"/>
    </source>
</evidence>
<evidence type="ECO:0000259" key="13">
    <source>
        <dbReference type="Pfam" id="PF03416"/>
    </source>
</evidence>
<dbReference type="Proteomes" id="UP000198287">
    <property type="component" value="Unassembled WGS sequence"/>
</dbReference>
<evidence type="ECO:0000256" key="1">
    <source>
        <dbReference type="ARBA" id="ARBA00004496"/>
    </source>
</evidence>
<feature type="domain" description="Peptidase C54 catalytic" evidence="13">
    <location>
        <begin position="62"/>
        <end position="352"/>
    </location>
</feature>
<keyword evidence="15" id="KW-1185">Reference proteome</keyword>
<dbReference type="Pfam" id="PF03416">
    <property type="entry name" value="Peptidase_C54"/>
    <property type="match status" value="1"/>
</dbReference>
<evidence type="ECO:0000256" key="11">
    <source>
        <dbReference type="RuleBase" id="RU363115"/>
    </source>
</evidence>
<evidence type="ECO:0000256" key="3">
    <source>
        <dbReference type="ARBA" id="ARBA00022448"/>
    </source>
</evidence>
<feature type="region of interest" description="Disordered" evidence="12">
    <location>
        <begin position="377"/>
        <end position="439"/>
    </location>
</feature>
<feature type="compositionally biased region" description="Acidic residues" evidence="12">
    <location>
        <begin position="429"/>
        <end position="439"/>
    </location>
</feature>
<dbReference type="GO" id="GO:0004197">
    <property type="term" value="F:cysteine-type endopeptidase activity"/>
    <property type="evidence" value="ECO:0007669"/>
    <property type="project" value="TreeGrafter"/>
</dbReference>
<dbReference type="GO" id="GO:0000423">
    <property type="term" value="P:mitophagy"/>
    <property type="evidence" value="ECO:0007669"/>
    <property type="project" value="TreeGrafter"/>
</dbReference>
<dbReference type="GO" id="GO:0019786">
    <property type="term" value="F:protein-phosphatidylethanolamide deconjugating activity"/>
    <property type="evidence" value="ECO:0007669"/>
    <property type="project" value="InterPro"/>
</dbReference>
<keyword evidence="8 11" id="KW-0653">Protein transport</keyword>
<dbReference type="PANTHER" id="PTHR22624:SF49">
    <property type="entry name" value="CYSTEINE PROTEASE"/>
    <property type="match status" value="1"/>
</dbReference>
<evidence type="ECO:0000256" key="7">
    <source>
        <dbReference type="ARBA" id="ARBA00022807"/>
    </source>
</evidence>
<comment type="caution">
    <text evidence="14">The sequence shown here is derived from an EMBL/GenBank/DDBJ whole genome shotgun (WGS) entry which is preliminary data.</text>
</comment>
<comment type="similarity">
    <text evidence="2 11">Belongs to the peptidase C54 family.</text>
</comment>
<dbReference type="PANTHER" id="PTHR22624">
    <property type="entry name" value="CYSTEINE PROTEASE ATG4"/>
    <property type="match status" value="1"/>
</dbReference>
<dbReference type="GO" id="GO:0000045">
    <property type="term" value="P:autophagosome assembly"/>
    <property type="evidence" value="ECO:0007669"/>
    <property type="project" value="TreeGrafter"/>
</dbReference>
<dbReference type="OrthoDB" id="2960936at2759"/>